<dbReference type="Proteomes" id="UP001497744">
    <property type="component" value="Unassembled WGS sequence"/>
</dbReference>
<dbReference type="AlphaFoldDB" id="A0AAV4LLY5"/>
<feature type="region of interest" description="Disordered" evidence="1">
    <location>
        <begin position="1"/>
        <end position="32"/>
    </location>
</feature>
<evidence type="ECO:0000313" key="2">
    <source>
        <dbReference type="EMBL" id="GIX60848.1"/>
    </source>
</evidence>
<keyword evidence="3" id="KW-1185">Reference proteome</keyword>
<dbReference type="EMBL" id="BPLF01000001">
    <property type="protein sequence ID" value="GIX60848.1"/>
    <property type="molecule type" value="Genomic_DNA"/>
</dbReference>
<gene>
    <name evidence="2" type="ORF">BcabD6B2_02830</name>
</gene>
<evidence type="ECO:0000313" key="3">
    <source>
        <dbReference type="Proteomes" id="UP001497744"/>
    </source>
</evidence>
<dbReference type="GeneID" id="94192331"/>
<sequence>MHRDFTVSSRASDTHTKSETIRGSPNSVSSLKSHIPFTACPEVPRKRTPSTEKKWGQSCRQLRNVHVAVDQRRHVTLADAVASDNKSGDLAAEVCEATAASHNSVSTYGVFPMRKCFSSSNALWLEPTSAIPRPETSARYFSPDEGGRGIESGGPGSR</sequence>
<reference evidence="2 3" key="1">
    <citation type="submission" date="2021-06" db="EMBL/GenBank/DDBJ databases">
        <title>Genome sequence of Babesia caballi.</title>
        <authorList>
            <person name="Yamagishi J."/>
            <person name="Kidaka T."/>
            <person name="Ochi A."/>
        </authorList>
    </citation>
    <scope>NUCLEOTIDE SEQUENCE [LARGE SCALE GENOMIC DNA]</scope>
    <source>
        <strain evidence="2">USDA-D6B2</strain>
    </source>
</reference>
<dbReference type="RefSeq" id="XP_067712919.1">
    <property type="nucleotide sequence ID" value="XM_067856818.1"/>
</dbReference>
<proteinExistence type="predicted"/>
<feature type="compositionally biased region" description="Gly residues" evidence="1">
    <location>
        <begin position="149"/>
        <end position="158"/>
    </location>
</feature>
<protein>
    <submittedName>
        <fullName evidence="2">Thiosulfate sulfurtransferase/rhodanese-like domain-containing protein 2 isoform X1</fullName>
    </submittedName>
</protein>
<feature type="compositionally biased region" description="Polar residues" evidence="1">
    <location>
        <begin position="1"/>
        <end position="11"/>
    </location>
</feature>
<feature type="compositionally biased region" description="Polar residues" evidence="1">
    <location>
        <begin position="21"/>
        <end position="32"/>
    </location>
</feature>
<organism evidence="2 3">
    <name type="scientific">Babesia caballi</name>
    <dbReference type="NCBI Taxonomy" id="5871"/>
    <lineage>
        <taxon>Eukaryota</taxon>
        <taxon>Sar</taxon>
        <taxon>Alveolata</taxon>
        <taxon>Apicomplexa</taxon>
        <taxon>Aconoidasida</taxon>
        <taxon>Piroplasmida</taxon>
        <taxon>Babesiidae</taxon>
        <taxon>Babesia</taxon>
    </lineage>
</organism>
<name>A0AAV4LLY5_BABCB</name>
<evidence type="ECO:0000256" key="1">
    <source>
        <dbReference type="SAM" id="MobiDB-lite"/>
    </source>
</evidence>
<feature type="region of interest" description="Disordered" evidence="1">
    <location>
        <begin position="134"/>
        <end position="158"/>
    </location>
</feature>
<comment type="caution">
    <text evidence="2">The sequence shown here is derived from an EMBL/GenBank/DDBJ whole genome shotgun (WGS) entry which is preliminary data.</text>
</comment>
<accession>A0AAV4LLY5</accession>